<evidence type="ECO:0000256" key="2">
    <source>
        <dbReference type="SAM" id="MobiDB-lite"/>
    </source>
</evidence>
<feature type="region of interest" description="Disordered" evidence="2">
    <location>
        <begin position="1"/>
        <end position="52"/>
    </location>
</feature>
<comment type="caution">
    <text evidence="4">The sequence shown here is derived from an EMBL/GenBank/DDBJ whole genome shotgun (WGS) entry which is preliminary data.</text>
</comment>
<dbReference type="Pfam" id="PF01051">
    <property type="entry name" value="Rep3_N"/>
    <property type="match status" value="1"/>
</dbReference>
<dbReference type="EMBL" id="BPUS01000022">
    <property type="protein sequence ID" value="GJH29319.1"/>
    <property type="molecule type" value="Genomic_DNA"/>
</dbReference>
<evidence type="ECO:0000313" key="5">
    <source>
        <dbReference type="Proteomes" id="UP001055111"/>
    </source>
</evidence>
<feature type="domain" description="Initiator Rep protein WH1" evidence="3">
    <location>
        <begin position="99"/>
        <end position="239"/>
    </location>
</feature>
<dbReference type="GO" id="GO:0006270">
    <property type="term" value="P:DNA replication initiation"/>
    <property type="evidence" value="ECO:0007669"/>
    <property type="project" value="InterPro"/>
</dbReference>
<dbReference type="AlphaFoldDB" id="A0AA37IIH3"/>
<dbReference type="Proteomes" id="UP001055111">
    <property type="component" value="Unassembled WGS sequence"/>
</dbReference>
<sequence length="497" mass="57356">MVRLQTSSESEAVPADETLASIATKPRRQQHGVQDVINDTDPVPTGRTSESLRKSVPEELARFLETNAAEGKEQFQQSLELFDDGTGIADSPSDIVLKKGSQRIRSEVSLTLLQKKLFNALLFVARPNLTKEGMFSVPVDYLSWCVSHDRSDLKYLKDAIRAMKKVVIEIENSDAKPSDPWFMTNLLADAGFDGRNLVWDFPALIRRNHSAPQRYFYISMVVNARFRSKYSLSLYEMLKEYEFRGETPWMTIPEFRERVGVEKHEYLEFKRLSERVIVSPLKELEEVSDFKAEVAYQFRGRKIIGIKFSIAANKKNQLEDGGDRIRPEYWTMMKDEFGLNRNQIDELTRAYPSSRVEEICDVLFYHYIVGKKKIGNGYRLMAKALQDEGGSYHLTNRQKNELLGYKERQETKTFDQQMLETQQRQHAKRVVDFQQAWAGWTKDQQQKQWHLFLNSVEAGPLITTRIIKGHPTEPQIDHPGIKPAFIGFLTRTGQIGE</sequence>
<dbReference type="InterPro" id="IPR036390">
    <property type="entry name" value="WH_DNA-bd_sf"/>
</dbReference>
<dbReference type="GO" id="GO:0003887">
    <property type="term" value="F:DNA-directed DNA polymerase activity"/>
    <property type="evidence" value="ECO:0007669"/>
    <property type="project" value="InterPro"/>
</dbReference>
<dbReference type="InterPro" id="IPR036388">
    <property type="entry name" value="WH-like_DNA-bd_sf"/>
</dbReference>
<gene>
    <name evidence="4" type="ORF">CBA19CS42_32405</name>
</gene>
<comment type="similarity">
    <text evidence="1">Belongs to the initiator RepB protein family.</text>
</comment>
<feature type="compositionally biased region" description="Polar residues" evidence="2">
    <location>
        <begin position="1"/>
        <end position="10"/>
    </location>
</feature>
<accession>A0AA37IIH3</accession>
<evidence type="ECO:0000256" key="1">
    <source>
        <dbReference type="ARBA" id="ARBA00038283"/>
    </source>
</evidence>
<evidence type="ECO:0000313" key="4">
    <source>
        <dbReference type="EMBL" id="GJH29319.1"/>
    </source>
</evidence>
<protein>
    <submittedName>
        <fullName evidence="4">Replication initiation protein</fullName>
    </submittedName>
</protein>
<proteinExistence type="inferred from homology"/>
<organism evidence="4 5">
    <name type="scientific">Caballeronia novacaledonica</name>
    <dbReference type="NCBI Taxonomy" id="1544861"/>
    <lineage>
        <taxon>Bacteria</taxon>
        <taxon>Pseudomonadati</taxon>
        <taxon>Pseudomonadota</taxon>
        <taxon>Betaproteobacteria</taxon>
        <taxon>Burkholderiales</taxon>
        <taxon>Burkholderiaceae</taxon>
        <taxon>Caballeronia</taxon>
    </lineage>
</organism>
<evidence type="ECO:0000259" key="3">
    <source>
        <dbReference type="Pfam" id="PF01051"/>
    </source>
</evidence>
<dbReference type="SUPFAM" id="SSF46785">
    <property type="entry name" value="Winged helix' DNA-binding domain"/>
    <property type="match status" value="1"/>
</dbReference>
<name>A0AA37IIH3_9BURK</name>
<dbReference type="RefSeq" id="WP_238216573.1">
    <property type="nucleotide sequence ID" value="NZ_BPUS01000022.1"/>
</dbReference>
<dbReference type="InterPro" id="IPR000525">
    <property type="entry name" value="Initiator_Rep_WH1"/>
</dbReference>
<dbReference type="Gene3D" id="1.10.10.10">
    <property type="entry name" value="Winged helix-like DNA-binding domain superfamily/Winged helix DNA-binding domain"/>
    <property type="match status" value="1"/>
</dbReference>
<dbReference type="Pfam" id="PF21205">
    <property type="entry name" value="Rep3_C"/>
    <property type="match status" value="1"/>
</dbReference>
<reference evidence="4" key="1">
    <citation type="submission" date="2022-09" db="EMBL/GenBank/DDBJ databases">
        <title>Isolation and characterization of 3-chlorobenzoate degrading bacteria from soils in Shizuoka.</title>
        <authorList>
            <person name="Ifat A."/>
            <person name="Ogawa N."/>
            <person name="Kimbara K."/>
            <person name="Moriuchi R."/>
            <person name="Dohra H."/>
            <person name="Shintani M."/>
        </authorList>
    </citation>
    <scope>NUCLEOTIDE SEQUENCE</scope>
    <source>
        <strain evidence="4">19CS4-2</strain>
    </source>
</reference>